<dbReference type="AlphaFoldDB" id="A0A840BLA1"/>
<feature type="chain" id="PRO_5032321187" description="DUF2782 domain-containing protein" evidence="2">
    <location>
        <begin position="22"/>
        <end position="113"/>
    </location>
</feature>
<sequence>MLKHLHRFLLIALLVSGSAMAEDAKPKLEPIPEPPPPPTGAVKADEAPEVTTKQREGEKIEEYRLRGKLYMIKVTPAVGKPYYLVDQKGDGVFSRADEDGRGMAVPMWLIMSW</sequence>
<evidence type="ECO:0000256" key="2">
    <source>
        <dbReference type="SAM" id="SignalP"/>
    </source>
</evidence>
<comment type="caution">
    <text evidence="3">The sequence shown here is derived from an EMBL/GenBank/DDBJ whole genome shotgun (WGS) entry which is preliminary data.</text>
</comment>
<proteinExistence type="predicted"/>
<organism evidence="3 4">
    <name type="scientific">Niveibacterium umoris</name>
    <dbReference type="NCBI Taxonomy" id="1193620"/>
    <lineage>
        <taxon>Bacteria</taxon>
        <taxon>Pseudomonadati</taxon>
        <taxon>Pseudomonadota</taxon>
        <taxon>Betaproteobacteria</taxon>
        <taxon>Rhodocyclales</taxon>
        <taxon>Rhodocyclaceae</taxon>
        <taxon>Niveibacterium</taxon>
    </lineage>
</organism>
<dbReference type="Proteomes" id="UP000561045">
    <property type="component" value="Unassembled WGS sequence"/>
</dbReference>
<evidence type="ECO:0000313" key="3">
    <source>
        <dbReference type="EMBL" id="MBB4014341.1"/>
    </source>
</evidence>
<keyword evidence="4" id="KW-1185">Reference proteome</keyword>
<evidence type="ECO:0000313" key="4">
    <source>
        <dbReference type="Proteomes" id="UP000561045"/>
    </source>
</evidence>
<accession>A0A840BLA1</accession>
<feature type="region of interest" description="Disordered" evidence="1">
    <location>
        <begin position="24"/>
        <end position="56"/>
    </location>
</feature>
<dbReference type="InterPro" id="IPR021357">
    <property type="entry name" value="DUF2782"/>
</dbReference>
<evidence type="ECO:0000256" key="1">
    <source>
        <dbReference type="SAM" id="MobiDB-lite"/>
    </source>
</evidence>
<reference evidence="3 4" key="1">
    <citation type="submission" date="2020-08" db="EMBL/GenBank/DDBJ databases">
        <title>Genomic Encyclopedia of Type Strains, Phase IV (KMG-IV): sequencing the most valuable type-strain genomes for metagenomic binning, comparative biology and taxonomic classification.</title>
        <authorList>
            <person name="Goeker M."/>
        </authorList>
    </citation>
    <scope>NUCLEOTIDE SEQUENCE [LARGE SCALE GENOMIC DNA]</scope>
    <source>
        <strain evidence="3 4">DSM 106739</strain>
    </source>
</reference>
<dbReference type="EMBL" id="JACIET010000002">
    <property type="protein sequence ID" value="MBB4014341.1"/>
    <property type="molecule type" value="Genomic_DNA"/>
</dbReference>
<dbReference type="Pfam" id="PF11191">
    <property type="entry name" value="DUF2782"/>
    <property type="match status" value="1"/>
</dbReference>
<dbReference type="Gene3D" id="2.20.130.30">
    <property type="entry name" value="Protein of unknown function DUF2782"/>
    <property type="match status" value="1"/>
</dbReference>
<keyword evidence="2" id="KW-0732">Signal</keyword>
<dbReference type="RefSeq" id="WP_183636257.1">
    <property type="nucleotide sequence ID" value="NZ_BAABLE010000005.1"/>
</dbReference>
<gene>
    <name evidence="3" type="ORF">GGR36_003687</name>
</gene>
<protein>
    <recommendedName>
        <fullName evidence="5">DUF2782 domain-containing protein</fullName>
    </recommendedName>
</protein>
<name>A0A840BLA1_9RHOO</name>
<evidence type="ECO:0008006" key="5">
    <source>
        <dbReference type="Google" id="ProtNLM"/>
    </source>
</evidence>
<feature type="signal peptide" evidence="2">
    <location>
        <begin position="1"/>
        <end position="21"/>
    </location>
</feature>